<keyword evidence="2" id="KW-0479">Metal-binding</keyword>
<dbReference type="Proteomes" id="UP000054359">
    <property type="component" value="Unassembled WGS sequence"/>
</dbReference>
<dbReference type="OrthoDB" id="415590at2759"/>
<evidence type="ECO:0000256" key="8">
    <source>
        <dbReference type="ARBA" id="ARBA00023277"/>
    </source>
</evidence>
<evidence type="ECO:0000256" key="1">
    <source>
        <dbReference type="ARBA" id="ARBA00022679"/>
    </source>
</evidence>
<keyword evidence="5" id="KW-0067">ATP-binding</keyword>
<dbReference type="PANTHER" id="PTHR10584">
    <property type="entry name" value="SUGAR KINASE"/>
    <property type="match status" value="1"/>
</dbReference>
<dbReference type="InterPro" id="IPR029056">
    <property type="entry name" value="Ribokinase-like"/>
</dbReference>
<dbReference type="Pfam" id="PF00294">
    <property type="entry name" value="PfkB"/>
    <property type="match status" value="1"/>
</dbReference>
<evidence type="ECO:0000256" key="2">
    <source>
        <dbReference type="ARBA" id="ARBA00022723"/>
    </source>
</evidence>
<feature type="non-terminal residue" evidence="10">
    <location>
        <position position="298"/>
    </location>
</feature>
<dbReference type="AlphaFoldDB" id="A0A087TEN7"/>
<keyword evidence="11" id="KW-1185">Reference proteome</keyword>
<evidence type="ECO:0000256" key="6">
    <source>
        <dbReference type="ARBA" id="ARBA00022842"/>
    </source>
</evidence>
<keyword evidence="3" id="KW-0547">Nucleotide-binding</keyword>
<dbReference type="STRING" id="407821.A0A087TEN7"/>
<protein>
    <submittedName>
        <fullName evidence="10">Ribokinase</fullName>
    </submittedName>
</protein>
<dbReference type="GO" id="GO:0006014">
    <property type="term" value="P:D-ribose metabolic process"/>
    <property type="evidence" value="ECO:0007669"/>
    <property type="project" value="InterPro"/>
</dbReference>
<evidence type="ECO:0000256" key="4">
    <source>
        <dbReference type="ARBA" id="ARBA00022777"/>
    </source>
</evidence>
<dbReference type="InterPro" id="IPR011611">
    <property type="entry name" value="PfkB_dom"/>
</dbReference>
<keyword evidence="7" id="KW-0630">Potassium</keyword>
<dbReference type="SUPFAM" id="SSF53613">
    <property type="entry name" value="Ribokinase-like"/>
    <property type="match status" value="1"/>
</dbReference>
<dbReference type="GO" id="GO:0005829">
    <property type="term" value="C:cytosol"/>
    <property type="evidence" value="ECO:0007669"/>
    <property type="project" value="TreeGrafter"/>
</dbReference>
<keyword evidence="8" id="KW-0119">Carbohydrate metabolism</keyword>
<dbReference type="InterPro" id="IPR002139">
    <property type="entry name" value="Ribo/fructo_kinase"/>
</dbReference>
<dbReference type="GO" id="GO:0005524">
    <property type="term" value="F:ATP binding"/>
    <property type="evidence" value="ECO:0007669"/>
    <property type="project" value="UniProtKB-KW"/>
</dbReference>
<dbReference type="NCBIfam" id="TIGR02152">
    <property type="entry name" value="D_ribokin_bact"/>
    <property type="match status" value="1"/>
</dbReference>
<dbReference type="OMA" id="DIVLIQQ"/>
<keyword evidence="4 10" id="KW-0418">Kinase</keyword>
<sequence>MADIVVVGGCIVDLISYAKRFPKPGETIAGSHFSKGFGGKGANQCVMAKNLGASTAIIAKLGDDSFGHEYLENLKENNIHSDFVTISKTSSTSTAAISVSDAGQNSIIYIPGAIMELTPQDIEAAESIIKQSKVMLCTYECPLDSLIAALTLARKHNVKTVVNAAPAAAPSYENIYPLTDVICLNETEAEDAAQVPVKSIEDASLAIEALFKKGCSTVILTLGSKGAVFQSKNESTFTNVPARNVKAIDSTGAGDAFMGSFVYFLAYHLKMSFKEAVERSCEIATLSVLKKGTQTSFP</sequence>
<dbReference type="EMBL" id="KK114877">
    <property type="protein sequence ID" value="KFM63576.1"/>
    <property type="molecule type" value="Genomic_DNA"/>
</dbReference>
<evidence type="ECO:0000256" key="5">
    <source>
        <dbReference type="ARBA" id="ARBA00022840"/>
    </source>
</evidence>
<dbReference type="GO" id="GO:0046872">
    <property type="term" value="F:metal ion binding"/>
    <property type="evidence" value="ECO:0007669"/>
    <property type="project" value="UniProtKB-KW"/>
</dbReference>
<evidence type="ECO:0000256" key="3">
    <source>
        <dbReference type="ARBA" id="ARBA00022741"/>
    </source>
</evidence>
<dbReference type="Gene3D" id="3.40.1190.20">
    <property type="match status" value="1"/>
</dbReference>
<dbReference type="CDD" id="cd01174">
    <property type="entry name" value="ribokinase"/>
    <property type="match status" value="1"/>
</dbReference>
<keyword evidence="6" id="KW-0460">Magnesium</keyword>
<name>A0A087TEN7_STEMI</name>
<dbReference type="PRINTS" id="PR00990">
    <property type="entry name" value="RIBOKINASE"/>
</dbReference>
<evidence type="ECO:0000313" key="11">
    <source>
        <dbReference type="Proteomes" id="UP000054359"/>
    </source>
</evidence>
<dbReference type="PANTHER" id="PTHR10584:SF166">
    <property type="entry name" value="RIBOKINASE"/>
    <property type="match status" value="1"/>
</dbReference>
<organism evidence="10 11">
    <name type="scientific">Stegodyphus mimosarum</name>
    <name type="common">African social velvet spider</name>
    <dbReference type="NCBI Taxonomy" id="407821"/>
    <lineage>
        <taxon>Eukaryota</taxon>
        <taxon>Metazoa</taxon>
        <taxon>Ecdysozoa</taxon>
        <taxon>Arthropoda</taxon>
        <taxon>Chelicerata</taxon>
        <taxon>Arachnida</taxon>
        <taxon>Araneae</taxon>
        <taxon>Araneomorphae</taxon>
        <taxon>Entelegynae</taxon>
        <taxon>Eresoidea</taxon>
        <taxon>Eresidae</taxon>
        <taxon>Stegodyphus</taxon>
    </lineage>
</organism>
<gene>
    <name evidence="10" type="ORF">X975_20785</name>
</gene>
<reference evidence="10 11" key="1">
    <citation type="submission" date="2013-11" db="EMBL/GenBank/DDBJ databases">
        <title>Genome sequencing of Stegodyphus mimosarum.</title>
        <authorList>
            <person name="Bechsgaard J."/>
        </authorList>
    </citation>
    <scope>NUCLEOTIDE SEQUENCE [LARGE SCALE GENOMIC DNA]</scope>
</reference>
<proteinExistence type="inferred from homology"/>
<dbReference type="InterPro" id="IPR011877">
    <property type="entry name" value="Ribokinase"/>
</dbReference>
<dbReference type="GO" id="GO:0004747">
    <property type="term" value="F:ribokinase activity"/>
    <property type="evidence" value="ECO:0007669"/>
    <property type="project" value="InterPro"/>
</dbReference>
<dbReference type="HAMAP" id="MF_01987">
    <property type="entry name" value="Ribokinase"/>
    <property type="match status" value="1"/>
</dbReference>
<evidence type="ECO:0000259" key="9">
    <source>
        <dbReference type="Pfam" id="PF00294"/>
    </source>
</evidence>
<feature type="domain" description="Carbohydrate kinase PfkB" evidence="9">
    <location>
        <begin position="1"/>
        <end position="298"/>
    </location>
</feature>
<evidence type="ECO:0000256" key="7">
    <source>
        <dbReference type="ARBA" id="ARBA00022958"/>
    </source>
</evidence>
<evidence type="ECO:0000313" key="10">
    <source>
        <dbReference type="EMBL" id="KFM63576.1"/>
    </source>
</evidence>
<accession>A0A087TEN7</accession>
<keyword evidence="1" id="KW-0808">Transferase</keyword>